<name>D3PWY6_STANL</name>
<dbReference type="InterPro" id="IPR007214">
    <property type="entry name" value="YbaK/aa-tRNA-synth-assoc-dom"/>
</dbReference>
<dbReference type="AlphaFoldDB" id="D3PWY6"/>
<feature type="domain" description="YbaK/aminoacyl-tRNA synthetase-associated" evidence="1">
    <location>
        <begin position="30"/>
        <end position="147"/>
    </location>
</feature>
<dbReference type="Pfam" id="PF04073">
    <property type="entry name" value="tRNA_edit"/>
    <property type="match status" value="1"/>
</dbReference>
<dbReference type="HOGENOM" id="CLU_094875_1_2_11"/>
<dbReference type="PANTHER" id="PTHR30411:SF1">
    <property type="entry name" value="CYTOPLASMIC PROTEIN"/>
    <property type="match status" value="1"/>
</dbReference>
<dbReference type="KEGG" id="sna:Snas_5579"/>
<sequence>MNATPLPDAVRAMVADGEAHGVDVEVRVRPAANSLPEAAEILGLTPADLAKTLVVRKTSDSYLFAIVPGDRSIAWPKLRELLGTNRLSMPDAATALAATGYERGTITPIGSHRPWPIYVDSRLRGRRVAMGAGAHGFSAFVDVDRLVDGYDAVLADITD</sequence>
<accession>D3PWY6</accession>
<gene>
    <name evidence="2" type="ordered locus">Snas_5579</name>
</gene>
<keyword evidence="3" id="KW-1185">Reference proteome</keyword>
<reference evidence="2 3" key="1">
    <citation type="journal article" date="2009" name="Stand. Genomic Sci.">
        <title>Complete genome sequence of Stackebrandtia nassauensis type strain (LLR-40K-21).</title>
        <authorList>
            <person name="Munk C."/>
            <person name="Lapidus A."/>
            <person name="Copeland A."/>
            <person name="Jando M."/>
            <person name="Mayilraj S."/>
            <person name="Glavina Del Rio T."/>
            <person name="Nolan M."/>
            <person name="Chen F."/>
            <person name="Lucas S."/>
            <person name="Tice H."/>
            <person name="Cheng J.F."/>
            <person name="Han C."/>
            <person name="Detter J.C."/>
            <person name="Bruce D."/>
            <person name="Goodwin L."/>
            <person name="Chain P."/>
            <person name="Pitluck S."/>
            <person name="Goker M."/>
            <person name="Ovchinikova G."/>
            <person name="Pati A."/>
            <person name="Ivanova N."/>
            <person name="Mavromatis K."/>
            <person name="Chen A."/>
            <person name="Palaniappan K."/>
            <person name="Land M."/>
            <person name="Hauser L."/>
            <person name="Chang Y.J."/>
            <person name="Jeffries C.D."/>
            <person name="Bristow J."/>
            <person name="Eisen J.A."/>
            <person name="Markowitz V."/>
            <person name="Hugenholtz P."/>
            <person name="Kyrpides N.C."/>
            <person name="Klenk H.P."/>
        </authorList>
    </citation>
    <scope>NUCLEOTIDE SEQUENCE [LARGE SCALE GENOMIC DNA]</scope>
    <source>
        <strain evidence="3">DSM 44728 / CIP 108903 / NRRL B-16338 / NBRC 102104 / LLR-40K-21</strain>
    </source>
</reference>
<evidence type="ECO:0000313" key="3">
    <source>
        <dbReference type="Proteomes" id="UP000000844"/>
    </source>
</evidence>
<dbReference type="CDD" id="cd04332">
    <property type="entry name" value="YbaK_like"/>
    <property type="match status" value="1"/>
</dbReference>
<dbReference type="PANTHER" id="PTHR30411">
    <property type="entry name" value="CYTOPLASMIC PROTEIN"/>
    <property type="match status" value="1"/>
</dbReference>
<dbReference type="GO" id="GO:0002161">
    <property type="term" value="F:aminoacyl-tRNA deacylase activity"/>
    <property type="evidence" value="ECO:0007669"/>
    <property type="project" value="InterPro"/>
</dbReference>
<dbReference type="GO" id="GO:0004812">
    <property type="term" value="F:aminoacyl-tRNA ligase activity"/>
    <property type="evidence" value="ECO:0007669"/>
    <property type="project" value="UniProtKB-KW"/>
</dbReference>
<dbReference type="RefSeq" id="WP_013020781.1">
    <property type="nucleotide sequence ID" value="NC_013947.1"/>
</dbReference>
<dbReference type="InterPro" id="IPR036754">
    <property type="entry name" value="YbaK/aa-tRNA-synt-asso_dom_sf"/>
</dbReference>
<proteinExistence type="predicted"/>
<dbReference type="Gene3D" id="3.90.960.10">
    <property type="entry name" value="YbaK/aminoacyl-tRNA synthetase-associated domain"/>
    <property type="match status" value="1"/>
</dbReference>
<dbReference type="Proteomes" id="UP000000844">
    <property type="component" value="Chromosome"/>
</dbReference>
<evidence type="ECO:0000259" key="1">
    <source>
        <dbReference type="Pfam" id="PF04073"/>
    </source>
</evidence>
<organism evidence="2 3">
    <name type="scientific">Stackebrandtia nassauensis (strain DSM 44728 / CIP 108903 / NRRL B-16338 / NBRC 102104 / LLR-40K-21)</name>
    <dbReference type="NCBI Taxonomy" id="446470"/>
    <lineage>
        <taxon>Bacteria</taxon>
        <taxon>Bacillati</taxon>
        <taxon>Actinomycetota</taxon>
        <taxon>Actinomycetes</taxon>
        <taxon>Glycomycetales</taxon>
        <taxon>Glycomycetaceae</taxon>
        <taxon>Stackebrandtia</taxon>
    </lineage>
</organism>
<keyword evidence="2" id="KW-0436">Ligase</keyword>
<dbReference type="EMBL" id="CP001778">
    <property type="protein sequence ID" value="ADD45210.1"/>
    <property type="molecule type" value="Genomic_DNA"/>
</dbReference>
<dbReference type="SUPFAM" id="SSF55826">
    <property type="entry name" value="YbaK/ProRS associated domain"/>
    <property type="match status" value="1"/>
</dbReference>
<dbReference type="OrthoDB" id="9796920at2"/>
<keyword evidence="2" id="KW-0030">Aminoacyl-tRNA synthetase</keyword>
<dbReference type="STRING" id="446470.Snas_5579"/>
<protein>
    <submittedName>
        <fullName evidence="2">YbaK/prolyl-tRNA synthetase associated region</fullName>
    </submittedName>
</protein>
<evidence type="ECO:0000313" key="2">
    <source>
        <dbReference type="EMBL" id="ADD45210.1"/>
    </source>
</evidence>
<dbReference type="eggNOG" id="COG2606">
    <property type="taxonomic scope" value="Bacteria"/>
</dbReference>